<keyword evidence="4 10" id="KW-0812">Transmembrane</keyword>
<keyword evidence="7 10" id="KW-0472">Membrane</keyword>
<evidence type="ECO:0000256" key="5">
    <source>
        <dbReference type="ARBA" id="ARBA00022725"/>
    </source>
</evidence>
<evidence type="ECO:0000256" key="8">
    <source>
        <dbReference type="ARBA" id="ARBA00023170"/>
    </source>
</evidence>
<keyword evidence="3" id="KW-0716">Sensory transduction</keyword>
<evidence type="ECO:0000313" key="11">
    <source>
        <dbReference type="EMBL" id="KYQ50215.1"/>
    </source>
</evidence>
<keyword evidence="8 11" id="KW-0675">Receptor</keyword>
<protein>
    <submittedName>
        <fullName evidence="11">Putative odorant receptor 22c</fullName>
    </submittedName>
</protein>
<evidence type="ECO:0000256" key="10">
    <source>
        <dbReference type="SAM" id="Phobius"/>
    </source>
</evidence>
<evidence type="ECO:0000256" key="4">
    <source>
        <dbReference type="ARBA" id="ARBA00022692"/>
    </source>
</evidence>
<keyword evidence="9" id="KW-0807">Transducer</keyword>
<feature type="transmembrane region" description="Helical" evidence="10">
    <location>
        <begin position="77"/>
        <end position="100"/>
    </location>
</feature>
<keyword evidence="6 10" id="KW-1133">Transmembrane helix</keyword>
<keyword evidence="2" id="KW-1003">Cell membrane</keyword>
<dbReference type="AlphaFoldDB" id="A0A151WRB2"/>
<sequence>MSVYFTEIYLHCNSEKSFDLITTGAAGALALTRLITPRIHREELLEIVTSMIDDWAMQKDKKVRWIMEKYATMSTRVTVLTFILVGIIVGVYAAMAISAITAKTGQLDNNKSQSCVFRTASLQQAFTVVQAMQMFTTGIITFGTTSFFFGQVMHLCSQFDALCIKLSEFRVSEARRAIAEAVQRHCQLIRLAECMEESFNANVLMYLFVTSTLMCIDGYMLIAALPLGNLSMIIHSASILLLMLIQLSFYTFAGDYLEMKSTALCYATYDCDWYELPANIAKDFQIILMRASIPHQLTAGKFVVMNMVTFKDILKSTASYLSVLRVMLDG</sequence>
<feature type="transmembrane region" description="Helical" evidence="10">
    <location>
        <begin position="203"/>
        <end position="227"/>
    </location>
</feature>
<dbReference type="GO" id="GO:0004984">
    <property type="term" value="F:olfactory receptor activity"/>
    <property type="evidence" value="ECO:0007669"/>
    <property type="project" value="InterPro"/>
</dbReference>
<dbReference type="EMBL" id="KQ982815">
    <property type="protein sequence ID" value="KYQ50215.1"/>
    <property type="molecule type" value="Genomic_DNA"/>
</dbReference>
<keyword evidence="12" id="KW-1185">Reference proteome</keyword>
<evidence type="ECO:0000313" key="12">
    <source>
        <dbReference type="Proteomes" id="UP000075809"/>
    </source>
</evidence>
<evidence type="ECO:0000256" key="7">
    <source>
        <dbReference type="ARBA" id="ARBA00023136"/>
    </source>
</evidence>
<gene>
    <name evidence="11" type="ORF">ALC60_10669</name>
</gene>
<evidence type="ECO:0000256" key="1">
    <source>
        <dbReference type="ARBA" id="ARBA00004651"/>
    </source>
</evidence>
<dbReference type="InterPro" id="IPR004117">
    <property type="entry name" value="7tm6_olfct_rcpt"/>
</dbReference>
<evidence type="ECO:0000256" key="9">
    <source>
        <dbReference type="ARBA" id="ARBA00023224"/>
    </source>
</evidence>
<dbReference type="GO" id="GO:0007165">
    <property type="term" value="P:signal transduction"/>
    <property type="evidence" value="ECO:0007669"/>
    <property type="project" value="UniProtKB-KW"/>
</dbReference>
<dbReference type="Pfam" id="PF02949">
    <property type="entry name" value="7tm_6"/>
    <property type="match status" value="1"/>
</dbReference>
<reference evidence="11 12" key="1">
    <citation type="submission" date="2015-09" db="EMBL/GenBank/DDBJ databases">
        <title>Trachymyrmex zeteki WGS genome.</title>
        <authorList>
            <person name="Nygaard S."/>
            <person name="Hu H."/>
            <person name="Boomsma J."/>
            <person name="Zhang G."/>
        </authorList>
    </citation>
    <scope>NUCLEOTIDE SEQUENCE [LARGE SCALE GENOMIC DNA]</scope>
    <source>
        <strain evidence="11">Tzet28-1</strain>
        <tissue evidence="11">Whole body</tissue>
    </source>
</reference>
<accession>A0A151WRB2</accession>
<keyword evidence="5" id="KW-0552">Olfaction</keyword>
<evidence type="ECO:0000256" key="2">
    <source>
        <dbReference type="ARBA" id="ARBA00022475"/>
    </source>
</evidence>
<comment type="subcellular location">
    <subcellularLocation>
        <location evidence="1">Cell membrane</location>
        <topology evidence="1">Multi-pass membrane protein</topology>
    </subcellularLocation>
</comment>
<dbReference type="GO" id="GO:0005886">
    <property type="term" value="C:plasma membrane"/>
    <property type="evidence" value="ECO:0007669"/>
    <property type="project" value="UniProtKB-SubCell"/>
</dbReference>
<feature type="transmembrane region" description="Helical" evidence="10">
    <location>
        <begin position="233"/>
        <end position="253"/>
    </location>
</feature>
<dbReference type="PANTHER" id="PTHR21137:SF35">
    <property type="entry name" value="ODORANT RECEPTOR 19A-RELATED"/>
    <property type="match status" value="1"/>
</dbReference>
<organism evidence="11 12">
    <name type="scientific">Mycetomoellerius zeteki</name>
    <dbReference type="NCBI Taxonomy" id="64791"/>
    <lineage>
        <taxon>Eukaryota</taxon>
        <taxon>Metazoa</taxon>
        <taxon>Ecdysozoa</taxon>
        <taxon>Arthropoda</taxon>
        <taxon>Hexapoda</taxon>
        <taxon>Insecta</taxon>
        <taxon>Pterygota</taxon>
        <taxon>Neoptera</taxon>
        <taxon>Endopterygota</taxon>
        <taxon>Hymenoptera</taxon>
        <taxon>Apocrita</taxon>
        <taxon>Aculeata</taxon>
        <taxon>Formicoidea</taxon>
        <taxon>Formicidae</taxon>
        <taxon>Myrmicinae</taxon>
        <taxon>Mycetomoellerius</taxon>
    </lineage>
</organism>
<dbReference type="PANTHER" id="PTHR21137">
    <property type="entry name" value="ODORANT RECEPTOR"/>
    <property type="match status" value="1"/>
</dbReference>
<name>A0A151WRB2_9HYME</name>
<proteinExistence type="predicted"/>
<dbReference type="Proteomes" id="UP000075809">
    <property type="component" value="Unassembled WGS sequence"/>
</dbReference>
<dbReference type="STRING" id="64791.A0A151WRB2"/>
<dbReference type="GO" id="GO:0005549">
    <property type="term" value="F:odorant binding"/>
    <property type="evidence" value="ECO:0007669"/>
    <property type="project" value="InterPro"/>
</dbReference>
<evidence type="ECO:0000256" key="6">
    <source>
        <dbReference type="ARBA" id="ARBA00022989"/>
    </source>
</evidence>
<feature type="transmembrane region" description="Helical" evidence="10">
    <location>
        <begin position="131"/>
        <end position="149"/>
    </location>
</feature>
<evidence type="ECO:0000256" key="3">
    <source>
        <dbReference type="ARBA" id="ARBA00022606"/>
    </source>
</evidence>